<feature type="chain" id="PRO_5014610233" evidence="1">
    <location>
        <begin position="29"/>
        <end position="736"/>
    </location>
</feature>
<evidence type="ECO:0000313" key="3">
    <source>
        <dbReference type="EMBL" id="AUW41841.1"/>
    </source>
</evidence>
<organism evidence="3 4">
    <name type="scientific">Rhizobium leguminosarum</name>
    <dbReference type="NCBI Taxonomy" id="384"/>
    <lineage>
        <taxon>Bacteria</taxon>
        <taxon>Pseudomonadati</taxon>
        <taxon>Pseudomonadota</taxon>
        <taxon>Alphaproteobacteria</taxon>
        <taxon>Hyphomicrobiales</taxon>
        <taxon>Rhizobiaceae</taxon>
        <taxon>Rhizobium/Agrobacterium group</taxon>
        <taxon>Rhizobium</taxon>
    </lineage>
</organism>
<dbReference type="Gene3D" id="2.130.10.10">
    <property type="entry name" value="YVTN repeat-like/Quinoprotein amine dehydrogenase"/>
    <property type="match status" value="1"/>
</dbReference>
<feature type="signal peptide" evidence="1">
    <location>
        <begin position="1"/>
        <end position="28"/>
    </location>
</feature>
<evidence type="ECO:0000259" key="2">
    <source>
        <dbReference type="Pfam" id="PF13449"/>
    </source>
</evidence>
<dbReference type="PANTHER" id="PTHR46928:SF1">
    <property type="entry name" value="MESENCHYME-SPECIFIC CELL SURFACE GLYCOPROTEIN"/>
    <property type="match status" value="1"/>
</dbReference>
<gene>
    <name evidence="3" type="ORF">CUJ84_Chr001446</name>
</gene>
<dbReference type="Pfam" id="PF13449">
    <property type="entry name" value="Phytase-like"/>
    <property type="match status" value="1"/>
</dbReference>
<protein>
    <submittedName>
        <fullName evidence="3">Alkaline phosphatase</fullName>
    </submittedName>
</protein>
<dbReference type="InterPro" id="IPR011048">
    <property type="entry name" value="Haem_d1_sf"/>
</dbReference>
<dbReference type="PANTHER" id="PTHR46928">
    <property type="entry name" value="MESENCHYME-SPECIFIC CELL SURFACE GLYCOPROTEIN"/>
    <property type="match status" value="1"/>
</dbReference>
<accession>A0A2K9Z168</accession>
<reference evidence="3 4" key="1">
    <citation type="submission" date="2017-11" db="EMBL/GenBank/DDBJ databases">
        <title>Complete genome of Rhizobium leguminosarum Norway, an ineffective micro-symbiont.</title>
        <authorList>
            <person name="Hoffrichter A."/>
            <person name="Liang J."/>
            <person name="Brachmann A."/>
            <person name="Marin M."/>
        </authorList>
    </citation>
    <scope>NUCLEOTIDE SEQUENCE [LARGE SCALE GENOMIC DNA]</scope>
    <source>
        <strain evidence="3 4">Norway</strain>
    </source>
</reference>
<dbReference type="EMBL" id="CP025012">
    <property type="protein sequence ID" value="AUW41841.1"/>
    <property type="molecule type" value="Genomic_DNA"/>
</dbReference>
<dbReference type="RefSeq" id="WP_199788784.1">
    <property type="nucleotide sequence ID" value="NZ_CP025012.1"/>
</dbReference>
<name>A0A2K9Z168_RHILE</name>
<dbReference type="InterPro" id="IPR027372">
    <property type="entry name" value="Phytase-like_dom"/>
</dbReference>
<keyword evidence="1" id="KW-0732">Signal</keyword>
<dbReference type="AlphaFoldDB" id="A0A2K9Z168"/>
<evidence type="ECO:0000256" key="1">
    <source>
        <dbReference type="SAM" id="SignalP"/>
    </source>
</evidence>
<feature type="domain" description="Phytase-like" evidence="2">
    <location>
        <begin position="451"/>
        <end position="716"/>
    </location>
</feature>
<evidence type="ECO:0000313" key="4">
    <source>
        <dbReference type="Proteomes" id="UP000238523"/>
    </source>
</evidence>
<dbReference type="InterPro" id="IPR015943">
    <property type="entry name" value="WD40/YVTN_repeat-like_dom_sf"/>
</dbReference>
<dbReference type="SUPFAM" id="SSF51004">
    <property type="entry name" value="C-terminal (heme d1) domain of cytochrome cd1-nitrite reductase"/>
    <property type="match status" value="1"/>
</dbReference>
<sequence length="736" mass="77879">MGDFMTISSRKAALAAVLLASVAFPATAEPVFNRIASFPVAQNLPADKDKLSVSSAEIISATDDGNTLIYSDSPLGAIGFIDITDARAPKAGGAVMMDGEPTSVTSSAGKALVAVNTSESKAKPSGRLAIVDVTTKKIENSCDLGGQPDSIALNKDKTLGAIAIENERDEKVNDGKIPQMPAGDLVAFQVKNGTVDCGTIKHVALTGLAGIAPEDPEPEFVAFNGLNEIALTLQENNEIVIIDANTAEVKTHFSAGSVDLTGIDTKRDGALKFSGDAKGVLREPDAVKWLDDNRLVVANEGDYQGGSRGFTIFDKTGKLLYESGPSFERAVAHIGHYPESRSGSKGVEPEGLEAAKFGDDQYFFLLAERASVVGVYKDTGADPELVQLLPSGISPEGAIAIPKRNIFATANELDLGKDGGARSHVMIYERSEGEKAYPQIVSAEKDGNPIGFAALSGLAAVPGKPGMLYAVSDSVLGSQPTIYTIDARKKPAVITDALVVKRDGAPAQKLDIEGIAAAADGSFWLASEGYSERLVPHALYNVNAKGDIKAEIALPKELVANEIRYGLEGVTIVGTGDDATLWMAVQREWSDDEKGFVKLVSYNPKKKEWGAVRYPLDKTESGWVGLSEISAQGDSVYIIERDNLVGDAARLKKLYKVAISELKPAKLGGELPVVKKTEAHDFLGQLKTTTNGYVLDKLEGFTFDASGKPYAVTDNDGVSDSSGETLFFPVDLVGTN</sequence>
<dbReference type="InterPro" id="IPR052956">
    <property type="entry name" value="Mesenchyme-surface_protein"/>
</dbReference>
<proteinExistence type="predicted"/>
<dbReference type="Proteomes" id="UP000238523">
    <property type="component" value="Chromosome"/>
</dbReference>